<evidence type="ECO:0000313" key="2">
    <source>
        <dbReference type="Proteomes" id="UP000054018"/>
    </source>
</evidence>
<reference evidence="1 2" key="1">
    <citation type="submission" date="2014-04" db="EMBL/GenBank/DDBJ databases">
        <authorList>
            <consortium name="DOE Joint Genome Institute"/>
            <person name="Kuo A."/>
            <person name="Kohler A."/>
            <person name="Costa M.D."/>
            <person name="Nagy L.G."/>
            <person name="Floudas D."/>
            <person name="Copeland A."/>
            <person name="Barry K.W."/>
            <person name="Cichocki N."/>
            <person name="Veneault-Fourrey C."/>
            <person name="LaButti K."/>
            <person name="Lindquist E.A."/>
            <person name="Lipzen A."/>
            <person name="Lundell T."/>
            <person name="Morin E."/>
            <person name="Murat C."/>
            <person name="Sun H."/>
            <person name="Tunlid A."/>
            <person name="Henrissat B."/>
            <person name="Grigoriev I.V."/>
            <person name="Hibbett D.S."/>
            <person name="Martin F."/>
            <person name="Nordberg H.P."/>
            <person name="Cantor M.N."/>
            <person name="Hua S.X."/>
        </authorList>
    </citation>
    <scope>NUCLEOTIDE SEQUENCE [LARGE SCALE GENOMIC DNA]</scope>
    <source>
        <strain evidence="1 2">441</strain>
    </source>
</reference>
<proteinExistence type="predicted"/>
<feature type="non-terminal residue" evidence="1">
    <location>
        <position position="104"/>
    </location>
</feature>
<name>A0A0C9ZNX9_9AGAM</name>
<dbReference type="AlphaFoldDB" id="A0A0C9ZNX9"/>
<accession>A0A0C9ZNX9</accession>
<dbReference type="Proteomes" id="UP000054018">
    <property type="component" value="Unassembled WGS sequence"/>
</dbReference>
<sequence length="104" mass="11421">MSPLFTDDDRQTCSTGGFGQLKPSCLSCRNLPSTGWRYLLISNIENGTCLGNWTNGIFPLPFILPSSVPQVRRCLRLAGFFDCQVTSTTGVICDTEPYVLIALL</sequence>
<dbReference type="HOGENOM" id="CLU_2256480_0_0_1"/>
<evidence type="ECO:0000313" key="1">
    <source>
        <dbReference type="EMBL" id="KIK27754.1"/>
    </source>
</evidence>
<gene>
    <name evidence="1" type="ORF">PISMIDRAFT_674667</name>
</gene>
<organism evidence="1 2">
    <name type="scientific">Pisolithus microcarpus 441</name>
    <dbReference type="NCBI Taxonomy" id="765257"/>
    <lineage>
        <taxon>Eukaryota</taxon>
        <taxon>Fungi</taxon>
        <taxon>Dikarya</taxon>
        <taxon>Basidiomycota</taxon>
        <taxon>Agaricomycotina</taxon>
        <taxon>Agaricomycetes</taxon>
        <taxon>Agaricomycetidae</taxon>
        <taxon>Boletales</taxon>
        <taxon>Sclerodermatineae</taxon>
        <taxon>Pisolithaceae</taxon>
        <taxon>Pisolithus</taxon>
    </lineage>
</organism>
<dbReference type="EMBL" id="KN833695">
    <property type="protein sequence ID" value="KIK27754.1"/>
    <property type="molecule type" value="Genomic_DNA"/>
</dbReference>
<reference evidence="2" key="2">
    <citation type="submission" date="2015-01" db="EMBL/GenBank/DDBJ databases">
        <title>Evolutionary Origins and Diversification of the Mycorrhizal Mutualists.</title>
        <authorList>
            <consortium name="DOE Joint Genome Institute"/>
            <consortium name="Mycorrhizal Genomics Consortium"/>
            <person name="Kohler A."/>
            <person name="Kuo A."/>
            <person name="Nagy L.G."/>
            <person name="Floudas D."/>
            <person name="Copeland A."/>
            <person name="Barry K.W."/>
            <person name="Cichocki N."/>
            <person name="Veneault-Fourrey C."/>
            <person name="LaButti K."/>
            <person name="Lindquist E.A."/>
            <person name="Lipzen A."/>
            <person name="Lundell T."/>
            <person name="Morin E."/>
            <person name="Murat C."/>
            <person name="Riley R."/>
            <person name="Ohm R."/>
            <person name="Sun H."/>
            <person name="Tunlid A."/>
            <person name="Henrissat B."/>
            <person name="Grigoriev I.V."/>
            <person name="Hibbett D.S."/>
            <person name="Martin F."/>
        </authorList>
    </citation>
    <scope>NUCLEOTIDE SEQUENCE [LARGE SCALE GENOMIC DNA]</scope>
    <source>
        <strain evidence="2">441</strain>
    </source>
</reference>
<keyword evidence="2" id="KW-1185">Reference proteome</keyword>
<protein>
    <submittedName>
        <fullName evidence="1">Uncharacterized protein</fullName>
    </submittedName>
</protein>